<dbReference type="AlphaFoldDB" id="A0A3S5A8B9"/>
<organism evidence="1 2">
    <name type="scientific">Protopolystoma xenopodis</name>
    <dbReference type="NCBI Taxonomy" id="117903"/>
    <lineage>
        <taxon>Eukaryota</taxon>
        <taxon>Metazoa</taxon>
        <taxon>Spiralia</taxon>
        <taxon>Lophotrochozoa</taxon>
        <taxon>Platyhelminthes</taxon>
        <taxon>Monogenea</taxon>
        <taxon>Polyopisthocotylea</taxon>
        <taxon>Polystomatidea</taxon>
        <taxon>Polystomatidae</taxon>
        <taxon>Protopolystoma</taxon>
    </lineage>
</organism>
<protein>
    <submittedName>
        <fullName evidence="1">Uncharacterized protein</fullName>
    </submittedName>
</protein>
<reference evidence="1" key="1">
    <citation type="submission" date="2018-11" db="EMBL/GenBank/DDBJ databases">
        <authorList>
            <consortium name="Pathogen Informatics"/>
        </authorList>
    </citation>
    <scope>NUCLEOTIDE SEQUENCE</scope>
</reference>
<gene>
    <name evidence="1" type="ORF">PXEA_LOCUS23782</name>
</gene>
<dbReference type="OrthoDB" id="6239263at2759"/>
<name>A0A3S5A8B9_9PLAT</name>
<accession>A0A3S5A8B9</accession>
<comment type="caution">
    <text evidence="1">The sequence shown here is derived from an EMBL/GenBank/DDBJ whole genome shotgun (WGS) entry which is preliminary data.</text>
</comment>
<sequence>MASTAKHVLRCYKKPEDSEEEFVVPHMDISCLRTSMAYQKVLEEPWTCLHNWDSLSPSHQQSIMQSLIEELTEIKGYLAISQDVFTQTPTQDNWHASEFTICIQDVYYKCLLINKKSSFDLLI</sequence>
<dbReference type="Proteomes" id="UP000784294">
    <property type="component" value="Unassembled WGS sequence"/>
</dbReference>
<evidence type="ECO:0000313" key="2">
    <source>
        <dbReference type="Proteomes" id="UP000784294"/>
    </source>
</evidence>
<dbReference type="EMBL" id="CAAALY010111436">
    <property type="protein sequence ID" value="VEL30342.1"/>
    <property type="molecule type" value="Genomic_DNA"/>
</dbReference>
<keyword evidence="2" id="KW-1185">Reference proteome</keyword>
<evidence type="ECO:0000313" key="1">
    <source>
        <dbReference type="EMBL" id="VEL30342.1"/>
    </source>
</evidence>
<proteinExistence type="predicted"/>